<dbReference type="Proteomes" id="UP000823872">
    <property type="component" value="Chromosome X"/>
</dbReference>
<protein>
    <recommendedName>
        <fullName evidence="5">EKC/KEOPS complex subunit LAGE3-like</fullName>
    </recommendedName>
</protein>
<dbReference type="GeneTree" id="ENSGT00410000025802"/>
<name>A0ABI7VU72_FELCA</name>
<gene>
    <name evidence="3" type="primary">GTF2H5</name>
</gene>
<evidence type="ECO:0000256" key="2">
    <source>
        <dbReference type="SAM" id="MobiDB-lite"/>
    </source>
</evidence>
<evidence type="ECO:0000256" key="1">
    <source>
        <dbReference type="ARBA" id="ARBA00007073"/>
    </source>
</evidence>
<dbReference type="Pfam" id="PF09341">
    <property type="entry name" value="Pcc1"/>
    <property type="match status" value="1"/>
</dbReference>
<evidence type="ECO:0008006" key="5">
    <source>
        <dbReference type="Google" id="ProtNLM"/>
    </source>
</evidence>
<organism evidence="3 4">
    <name type="scientific">Felis catus</name>
    <name type="common">Cat</name>
    <name type="synonym">Felis silvestris catus</name>
    <dbReference type="NCBI Taxonomy" id="9685"/>
    <lineage>
        <taxon>Eukaryota</taxon>
        <taxon>Metazoa</taxon>
        <taxon>Chordata</taxon>
        <taxon>Craniata</taxon>
        <taxon>Vertebrata</taxon>
        <taxon>Euteleostomi</taxon>
        <taxon>Mammalia</taxon>
        <taxon>Eutheria</taxon>
        <taxon>Laurasiatheria</taxon>
        <taxon>Carnivora</taxon>
        <taxon>Feliformia</taxon>
        <taxon>Felidae</taxon>
        <taxon>Felinae</taxon>
        <taxon>Felis</taxon>
    </lineage>
</organism>
<comment type="similarity">
    <text evidence="1">Belongs to the CTAG/PCC1 family.</text>
</comment>
<keyword evidence="4" id="KW-1185">Reference proteome</keyword>
<dbReference type="InterPro" id="IPR015419">
    <property type="entry name" value="CTAG/Pcc1"/>
</dbReference>
<sequence>MERAPYTPGPGGDAAPGARGPGNRLLQFTLTIPFPSAMDAEIAHRFLTPNEELQEPVREELHVNGSILTVRLTADDPGQLQMSITSCLGQLSLVIRAMQIIMPPFFTKPQQ</sequence>
<reference evidence="4" key="3">
    <citation type="submission" date="2021-02" db="EMBL/GenBank/DDBJ databases">
        <title>Safari Cat Assemblies.</title>
        <authorList>
            <person name="Bredemeyer K.R."/>
            <person name="Murphy W.J."/>
        </authorList>
    </citation>
    <scope>NUCLEOTIDE SEQUENCE [LARGE SCALE GENOMIC DNA]</scope>
</reference>
<reference evidence="3" key="1">
    <citation type="journal article" date="2007" name="Genome Res.">
        <title>Initial sequence and comparative analysis of the cat genome.</title>
        <authorList>
            <person name="Pontius J.U."/>
            <person name="Mullikin J.C."/>
            <person name="Smith D.R."/>
            <person name="Lindblad-Toh K."/>
            <person name="Gnerre S."/>
            <person name="Clamp M."/>
            <person name="Chang J."/>
            <person name="Stephens R."/>
            <person name="Neelam B."/>
            <person name="Volfovsky N."/>
            <person name="Schaffer A.A."/>
            <person name="Agarwala R."/>
            <person name="Narfstrom K."/>
            <person name="Murphy W.J."/>
            <person name="Giger U."/>
            <person name="Roca A.L."/>
            <person name="Antunes A."/>
            <person name="Menotti-Raymond M."/>
            <person name="Yuhki N."/>
            <person name="Pecon-Slattery J."/>
            <person name="Johnson W.E."/>
            <person name="Bourque G."/>
            <person name="Tesler G."/>
            <person name="O'Brien S.J."/>
        </authorList>
    </citation>
    <scope>NUCLEOTIDE SEQUENCE [LARGE SCALE GENOMIC DNA]</scope>
    <source>
        <strain evidence="3">Abyssinian</strain>
    </source>
</reference>
<reference evidence="3" key="4">
    <citation type="submission" date="2025-05" db="UniProtKB">
        <authorList>
            <consortium name="Ensembl"/>
        </authorList>
    </citation>
    <scope>IDENTIFICATION</scope>
    <source>
        <strain evidence="3">breed Abyssinian</strain>
    </source>
</reference>
<feature type="region of interest" description="Disordered" evidence="2">
    <location>
        <begin position="1"/>
        <end position="22"/>
    </location>
</feature>
<evidence type="ECO:0000313" key="4">
    <source>
        <dbReference type="Proteomes" id="UP000823872"/>
    </source>
</evidence>
<dbReference type="Gene3D" id="3.30.310.50">
    <property type="entry name" value="Alpha-D-phosphohexomutase, C-terminal domain"/>
    <property type="match status" value="1"/>
</dbReference>
<dbReference type="PANTHER" id="PTHR31283:SF4">
    <property type="entry name" value="CANCER_TESTIS ANTIGEN 1"/>
    <property type="match status" value="1"/>
</dbReference>
<proteinExistence type="inferred from homology"/>
<dbReference type="Ensembl" id="ENSFCTT00005002411.1">
    <property type="protein sequence ID" value="ENSFCTP00005001404.1"/>
    <property type="gene ID" value="ENSFCTG00005000921.1"/>
</dbReference>
<dbReference type="Ensembl" id="ENSFCTT00005000438.1">
    <property type="protein sequence ID" value="ENSFCTP00005000192.1"/>
    <property type="gene ID" value="ENSFCTG00005000170.1"/>
</dbReference>
<reference evidence="3" key="2">
    <citation type="submission" date="2011-09" db="EMBL/GenBank/DDBJ databases">
        <title>Sequence assembly of the Felis catus genome version 6.2.</title>
        <authorList>
            <person name="Hillier L.W."/>
            <person name="Warren W."/>
            <person name="Obrien S."/>
            <person name="Wilson R.K."/>
        </authorList>
    </citation>
    <scope>NUCLEOTIDE SEQUENCE [LARGE SCALE GENOMIC DNA]</scope>
    <source>
        <strain evidence="3">Abyssinian</strain>
    </source>
</reference>
<evidence type="ECO:0000313" key="3">
    <source>
        <dbReference type="Ensembl" id="ENSFCTP00005001419.1"/>
    </source>
</evidence>
<accession>A0ABI7VU72</accession>
<dbReference type="PANTHER" id="PTHR31283">
    <property type="entry name" value="EKC/KEOPS COMPLEX SUBUNIT PCC1 FAMILY MEMBER"/>
    <property type="match status" value="1"/>
</dbReference>
<dbReference type="Ensembl" id="ENSFCTT00005002426.1">
    <property type="protein sequence ID" value="ENSFCTP00005001419.1"/>
    <property type="gene ID" value="ENSFCTG00005000931.1"/>
</dbReference>